<dbReference type="AlphaFoldDB" id="A0AAQ3MB25"/>
<keyword evidence="5" id="KW-0811">Translocation</keyword>
<dbReference type="Pfam" id="PF13634">
    <property type="entry name" value="Nucleoporin_FG"/>
    <property type="match status" value="2"/>
</dbReference>
<keyword evidence="3" id="KW-0509">mRNA transport</keyword>
<evidence type="ECO:0000256" key="7">
    <source>
        <dbReference type="ARBA" id="ARBA00023242"/>
    </source>
</evidence>
<evidence type="ECO:0000256" key="4">
    <source>
        <dbReference type="ARBA" id="ARBA00022927"/>
    </source>
</evidence>
<feature type="compositionally biased region" description="Low complexity" evidence="8">
    <location>
        <begin position="52"/>
        <end position="67"/>
    </location>
</feature>
<dbReference type="GO" id="GO:0051028">
    <property type="term" value="P:mRNA transport"/>
    <property type="evidence" value="ECO:0007669"/>
    <property type="project" value="UniProtKB-KW"/>
</dbReference>
<dbReference type="GO" id="GO:0017056">
    <property type="term" value="F:structural constituent of nuclear pore"/>
    <property type="evidence" value="ECO:0007669"/>
    <property type="project" value="InterPro"/>
</dbReference>
<accession>A0AAQ3MB25</accession>
<evidence type="ECO:0000256" key="6">
    <source>
        <dbReference type="ARBA" id="ARBA00023132"/>
    </source>
</evidence>
<dbReference type="PANTHER" id="PTHR13437">
    <property type="entry name" value="NUCLEOPORIN P58/P45 NUCLEOPORIN-LIKE PROTEIN 1"/>
    <property type="match status" value="1"/>
</dbReference>
<dbReference type="PANTHER" id="PTHR13437:SF2">
    <property type="entry name" value="NUCLEOPORIN P58_P45"/>
    <property type="match status" value="1"/>
</dbReference>
<dbReference type="GO" id="GO:0005643">
    <property type="term" value="C:nuclear pore"/>
    <property type="evidence" value="ECO:0007669"/>
    <property type="project" value="UniProtKB-SubCell"/>
</dbReference>
<reference evidence="9 10" key="1">
    <citation type="submission" date="2023-11" db="EMBL/GenBank/DDBJ databases">
        <title>An acidophilic fungus is an integral part of prey digestion in a carnivorous sundew plant.</title>
        <authorList>
            <person name="Tsai I.J."/>
        </authorList>
    </citation>
    <scope>NUCLEOTIDE SEQUENCE [LARGE SCALE GENOMIC DNA]</scope>
    <source>
        <strain evidence="9">169a</strain>
    </source>
</reference>
<gene>
    <name evidence="9" type="ORF">R9X50_00740200</name>
</gene>
<feature type="compositionally biased region" description="Low complexity" evidence="8">
    <location>
        <begin position="161"/>
        <end position="192"/>
    </location>
</feature>
<feature type="region of interest" description="Disordered" evidence="8">
    <location>
        <begin position="17"/>
        <end position="201"/>
    </location>
</feature>
<protein>
    <submittedName>
        <fullName evidence="9">Nucleoporin nup49</fullName>
    </submittedName>
</protein>
<evidence type="ECO:0000256" key="3">
    <source>
        <dbReference type="ARBA" id="ARBA00022816"/>
    </source>
</evidence>
<sequence>MAFGRSNSLSINTGAGNSGSLFGQQPGAQNNTSGLFGAPATSQPAQSNSLFGGATANNTTSNTTAGSLFGGSTAQTAQPSGTTGGGLFGSNTTQTSQPTQSGGLFGGTTQNTQPAQSGGLFGSKPASTGLFGSSTTTGGGGLFGNTNNATSQPQQSGGLFGSSTAAPATGGSSLFSNLNANNNANQNQQQAGGLFGSSTMNANNNNNRSVFGMSAVSRDQLSQASLLNASTYRQTPPGAFAGRLTMGQNANASISNASTSNANAPGAVKVNVDELRTTTRFQDLIDPLKEEFEKVDRMIRKQEEFCAEIEALRAGHGANIESLNPDVALVKDLAEAVDQVLSADAQGVDAARKTVEIDWKDFERCRRVAENLSLPAGYHTNNTAAMASSGYGGSYNYPRLAHPASSTAPNEEETYDIDLIGNYFTPLAHTLQQTLDSYTSNLAAIEAHMRVIESSAVSQARVLAARRAGVGAGGELGSKNGSAAAEQAREEDAVRELAETLRGFEESILTVAGAVGGCREGVTGLTLGRYGR</sequence>
<name>A0AAQ3MB25_9PEZI</name>
<keyword evidence="4" id="KW-0653">Protein transport</keyword>
<organism evidence="9 10">
    <name type="scientific">Acrodontium crateriforme</name>
    <dbReference type="NCBI Taxonomy" id="150365"/>
    <lineage>
        <taxon>Eukaryota</taxon>
        <taxon>Fungi</taxon>
        <taxon>Dikarya</taxon>
        <taxon>Ascomycota</taxon>
        <taxon>Pezizomycotina</taxon>
        <taxon>Dothideomycetes</taxon>
        <taxon>Dothideomycetidae</taxon>
        <taxon>Mycosphaerellales</taxon>
        <taxon>Teratosphaeriaceae</taxon>
        <taxon>Acrodontium</taxon>
    </lineage>
</organism>
<keyword evidence="7" id="KW-0539">Nucleus</keyword>
<evidence type="ECO:0000313" key="9">
    <source>
        <dbReference type="EMBL" id="WPH04510.1"/>
    </source>
</evidence>
<feature type="compositionally biased region" description="Polar residues" evidence="8">
    <location>
        <begin position="17"/>
        <end position="50"/>
    </location>
</feature>
<keyword evidence="2" id="KW-0813">Transport</keyword>
<keyword evidence="6" id="KW-0906">Nuclear pore complex</keyword>
<evidence type="ECO:0000256" key="2">
    <source>
        <dbReference type="ARBA" id="ARBA00022448"/>
    </source>
</evidence>
<feature type="compositionally biased region" description="Low complexity" evidence="8">
    <location>
        <begin position="89"/>
        <end position="102"/>
    </location>
</feature>
<dbReference type="GO" id="GO:0008139">
    <property type="term" value="F:nuclear localization sequence binding"/>
    <property type="evidence" value="ECO:0007669"/>
    <property type="project" value="InterPro"/>
</dbReference>
<dbReference type="GO" id="GO:0015031">
    <property type="term" value="P:protein transport"/>
    <property type="evidence" value="ECO:0007669"/>
    <property type="project" value="UniProtKB-KW"/>
</dbReference>
<dbReference type="EMBL" id="CP138592">
    <property type="protein sequence ID" value="WPH04510.1"/>
    <property type="molecule type" value="Genomic_DNA"/>
</dbReference>
<evidence type="ECO:0000256" key="5">
    <source>
        <dbReference type="ARBA" id="ARBA00023010"/>
    </source>
</evidence>
<dbReference type="Proteomes" id="UP001303373">
    <property type="component" value="Chromosome 13"/>
</dbReference>
<feature type="compositionally biased region" description="Polar residues" evidence="8">
    <location>
        <begin position="70"/>
        <end position="81"/>
    </location>
</feature>
<feature type="compositionally biased region" description="Polar residues" evidence="8">
    <location>
        <begin position="107"/>
        <end position="116"/>
    </location>
</feature>
<proteinExistence type="predicted"/>
<comment type="subcellular location">
    <subcellularLocation>
        <location evidence="1">Nucleus</location>
        <location evidence="1">Nuclear pore complex</location>
    </subcellularLocation>
</comment>
<dbReference type="InterPro" id="IPR024882">
    <property type="entry name" value="NUP58/p45/49"/>
</dbReference>
<dbReference type="InterPro" id="IPR025574">
    <property type="entry name" value="Nucleoporin_FG_rpt"/>
</dbReference>
<evidence type="ECO:0000256" key="8">
    <source>
        <dbReference type="SAM" id="MobiDB-lite"/>
    </source>
</evidence>
<dbReference type="Pfam" id="PF21121">
    <property type="entry name" value="Nup49_C"/>
    <property type="match status" value="1"/>
</dbReference>
<evidence type="ECO:0000313" key="10">
    <source>
        <dbReference type="Proteomes" id="UP001303373"/>
    </source>
</evidence>
<keyword evidence="10" id="KW-1185">Reference proteome</keyword>
<feature type="compositionally biased region" description="Low complexity" evidence="8">
    <location>
        <begin position="126"/>
        <end position="136"/>
    </location>
</feature>
<evidence type="ECO:0000256" key="1">
    <source>
        <dbReference type="ARBA" id="ARBA00004567"/>
    </source>
</evidence>